<evidence type="ECO:0000256" key="1">
    <source>
        <dbReference type="SAM" id="MobiDB-lite"/>
    </source>
</evidence>
<accession>A0A292PRJ2</accession>
<name>A0A292PRJ2_9PEZI</name>
<evidence type="ECO:0000313" key="3">
    <source>
        <dbReference type="Proteomes" id="UP001412239"/>
    </source>
</evidence>
<dbReference type="AlphaFoldDB" id="A0A292PRJ2"/>
<feature type="region of interest" description="Disordered" evidence="1">
    <location>
        <begin position="242"/>
        <end position="270"/>
    </location>
</feature>
<evidence type="ECO:0000313" key="2">
    <source>
        <dbReference type="EMBL" id="CUS09401.1"/>
    </source>
</evidence>
<sequence>MSPPPKSVLLPKVFPPSLVNLGQLLPDPRDPSLDPCIPERPATEDDYAKTVYSGYTTTVTLDESARLSVSLTNLFGALFGARKASTIDLHAPTAYHIVLKQPDTIFSRVVQEPDVQNWLNRMAQFHRRVYFIVGLQVIIDGVLKQKIDTSSEASVNVCAPLEAAGLPVHVSAETTGFVKGEGFMEGTILGENVLGVLVRRVCYKIERPSSRPTLDHKSAWRYPCERVRGAQEEEVLELVVSMGDDVGDDDLGDLGDGSDGDGDDDDDEED</sequence>
<reference evidence="2" key="1">
    <citation type="submission" date="2015-10" db="EMBL/GenBank/DDBJ databases">
        <authorList>
            <person name="Regsiter A."/>
            <person name="william w."/>
        </authorList>
    </citation>
    <scope>NUCLEOTIDE SEQUENCE</scope>
    <source>
        <strain evidence="2">Montdore</strain>
    </source>
</reference>
<dbReference type="Proteomes" id="UP001412239">
    <property type="component" value="Unassembled WGS sequence"/>
</dbReference>
<keyword evidence="3" id="KW-1185">Reference proteome</keyword>
<dbReference type="EMBL" id="LN891083">
    <property type="protein sequence ID" value="CUS09401.1"/>
    <property type="molecule type" value="Genomic_DNA"/>
</dbReference>
<proteinExistence type="predicted"/>
<organism evidence="2 3">
    <name type="scientific">Tuber aestivum</name>
    <name type="common">summer truffle</name>
    <dbReference type="NCBI Taxonomy" id="59557"/>
    <lineage>
        <taxon>Eukaryota</taxon>
        <taxon>Fungi</taxon>
        <taxon>Dikarya</taxon>
        <taxon>Ascomycota</taxon>
        <taxon>Pezizomycotina</taxon>
        <taxon>Pezizomycetes</taxon>
        <taxon>Pezizales</taxon>
        <taxon>Tuberaceae</taxon>
        <taxon>Tuber</taxon>
    </lineage>
</organism>
<gene>
    <name evidence="2" type="ORF">GSTUAT00006523001</name>
</gene>
<protein>
    <submittedName>
        <fullName evidence="2">Uncharacterized protein</fullName>
    </submittedName>
</protein>
<feature type="compositionally biased region" description="Acidic residues" evidence="1">
    <location>
        <begin position="245"/>
        <end position="270"/>
    </location>
</feature>